<gene>
    <name evidence="2" type="ORF">ACHAW5_009337</name>
</gene>
<comment type="caution">
    <text evidence="2">The sequence shown here is derived from an EMBL/GenBank/DDBJ whole genome shotgun (WGS) entry which is preliminary data.</text>
</comment>
<dbReference type="EMBL" id="JALLAZ020000785">
    <property type="protein sequence ID" value="KAL3787328.1"/>
    <property type="molecule type" value="Genomic_DNA"/>
</dbReference>
<dbReference type="Pfam" id="PF06325">
    <property type="entry name" value="PrmA"/>
    <property type="match status" value="1"/>
</dbReference>
<dbReference type="Gene3D" id="3.40.50.150">
    <property type="entry name" value="Vaccinia Virus protein VP39"/>
    <property type="match status" value="1"/>
</dbReference>
<dbReference type="Proteomes" id="UP001530315">
    <property type="component" value="Unassembled WGS sequence"/>
</dbReference>
<sequence>MKQKHLESCLSSLPNRIFPSPKIELEQYPTSVHLTSSIVLSAVERGDAGPGTSILDLGCGTGMLGLGCALVQSDMVYLVDCDSEALELARENVDMLVEDDLIGRSNDDEDGGRGCRGVELVMAKVGCVPSKRQNNEGGGGRGHRGGRCGRGGRGGRGKKAKDRGTILASSGSQNDCLLDDPNDYVDDGIPLHSKIVDTVITK</sequence>
<dbReference type="AlphaFoldDB" id="A0ABD3PGW1"/>
<dbReference type="GO" id="GO:0016740">
    <property type="term" value="F:transferase activity"/>
    <property type="evidence" value="ECO:0007669"/>
    <property type="project" value="UniProtKB-ARBA"/>
</dbReference>
<dbReference type="PANTHER" id="PTHR23290:SF0">
    <property type="entry name" value="RRNA N6-ADENOSINE-METHYLTRANSFERASE METTL5"/>
    <property type="match status" value="1"/>
</dbReference>
<dbReference type="InterPro" id="IPR051720">
    <property type="entry name" value="rRNA_MeTrfase/Polyamine_Synth"/>
</dbReference>
<keyword evidence="3" id="KW-1185">Reference proteome</keyword>
<evidence type="ECO:0008006" key="4">
    <source>
        <dbReference type="Google" id="ProtNLM"/>
    </source>
</evidence>
<organism evidence="2 3">
    <name type="scientific">Stephanodiscus triporus</name>
    <dbReference type="NCBI Taxonomy" id="2934178"/>
    <lineage>
        <taxon>Eukaryota</taxon>
        <taxon>Sar</taxon>
        <taxon>Stramenopiles</taxon>
        <taxon>Ochrophyta</taxon>
        <taxon>Bacillariophyta</taxon>
        <taxon>Coscinodiscophyceae</taxon>
        <taxon>Thalassiosirophycidae</taxon>
        <taxon>Stephanodiscales</taxon>
        <taxon>Stephanodiscaceae</taxon>
        <taxon>Stephanodiscus</taxon>
    </lineage>
</organism>
<evidence type="ECO:0000313" key="2">
    <source>
        <dbReference type="EMBL" id="KAL3787328.1"/>
    </source>
</evidence>
<evidence type="ECO:0000313" key="3">
    <source>
        <dbReference type="Proteomes" id="UP001530315"/>
    </source>
</evidence>
<dbReference type="InterPro" id="IPR029063">
    <property type="entry name" value="SAM-dependent_MTases_sf"/>
</dbReference>
<protein>
    <recommendedName>
        <fullName evidence="4">Methyltransferase small domain-containing protein</fullName>
    </recommendedName>
</protein>
<dbReference type="CDD" id="cd02440">
    <property type="entry name" value="AdoMet_MTases"/>
    <property type="match status" value="1"/>
</dbReference>
<feature type="region of interest" description="Disordered" evidence="1">
    <location>
        <begin position="131"/>
        <end position="165"/>
    </location>
</feature>
<dbReference type="PANTHER" id="PTHR23290">
    <property type="entry name" value="RRNA N6-ADENOSINE-METHYLTRANSFERASE METTL5"/>
    <property type="match status" value="1"/>
</dbReference>
<proteinExistence type="predicted"/>
<evidence type="ECO:0000256" key="1">
    <source>
        <dbReference type="SAM" id="MobiDB-lite"/>
    </source>
</evidence>
<name>A0ABD3PGW1_9STRA</name>
<reference evidence="2 3" key="1">
    <citation type="submission" date="2024-10" db="EMBL/GenBank/DDBJ databases">
        <title>Updated reference genomes for cyclostephanoid diatoms.</title>
        <authorList>
            <person name="Roberts W.R."/>
            <person name="Alverson A.J."/>
        </authorList>
    </citation>
    <scope>NUCLEOTIDE SEQUENCE [LARGE SCALE GENOMIC DNA]</scope>
    <source>
        <strain evidence="2 3">AJA276-08</strain>
    </source>
</reference>
<accession>A0ABD3PGW1</accession>
<dbReference type="SUPFAM" id="SSF53335">
    <property type="entry name" value="S-adenosyl-L-methionine-dependent methyltransferases"/>
    <property type="match status" value="1"/>
</dbReference>